<dbReference type="FunFam" id="1.20.1270.220:FF:000001">
    <property type="entry name" value="bromodomain-containing protein 2 isoform X1"/>
    <property type="match status" value="1"/>
</dbReference>
<dbReference type="AlphaFoldDB" id="A0A443SG72"/>
<dbReference type="PROSITE" id="PS51525">
    <property type="entry name" value="NET"/>
    <property type="match status" value="1"/>
</dbReference>
<feature type="region of interest" description="Disordered" evidence="4">
    <location>
        <begin position="541"/>
        <end position="583"/>
    </location>
</feature>
<feature type="domain" description="Bromo" evidence="5">
    <location>
        <begin position="452"/>
        <end position="524"/>
    </location>
</feature>
<dbReference type="SMART" id="SM00297">
    <property type="entry name" value="BROMO"/>
    <property type="match status" value="2"/>
</dbReference>
<feature type="compositionally biased region" description="Polar residues" evidence="4">
    <location>
        <begin position="655"/>
        <end position="667"/>
    </location>
</feature>
<feature type="region of interest" description="Disordered" evidence="4">
    <location>
        <begin position="799"/>
        <end position="898"/>
    </location>
</feature>
<dbReference type="GO" id="GO:0006355">
    <property type="term" value="P:regulation of DNA-templated transcription"/>
    <property type="evidence" value="ECO:0007669"/>
    <property type="project" value="TreeGrafter"/>
</dbReference>
<organism evidence="7 8">
    <name type="scientific">Leptotrombidium deliense</name>
    <dbReference type="NCBI Taxonomy" id="299467"/>
    <lineage>
        <taxon>Eukaryota</taxon>
        <taxon>Metazoa</taxon>
        <taxon>Ecdysozoa</taxon>
        <taxon>Arthropoda</taxon>
        <taxon>Chelicerata</taxon>
        <taxon>Arachnida</taxon>
        <taxon>Acari</taxon>
        <taxon>Acariformes</taxon>
        <taxon>Trombidiformes</taxon>
        <taxon>Prostigmata</taxon>
        <taxon>Anystina</taxon>
        <taxon>Parasitengona</taxon>
        <taxon>Trombiculoidea</taxon>
        <taxon>Trombiculidae</taxon>
        <taxon>Leptotrombidium</taxon>
    </lineage>
</organism>
<feature type="compositionally biased region" description="Basic residues" evidence="4">
    <location>
        <begin position="170"/>
        <end position="179"/>
    </location>
</feature>
<dbReference type="SUPFAM" id="SSF47370">
    <property type="entry name" value="Bromodomain"/>
    <property type="match status" value="2"/>
</dbReference>
<sequence length="898" mass="97501">MAENGSVTSQCGASAGLANVLNDEEYGYEIKNGMVYPPTVPEEGKPHRNTNQLQFLLKVVMKAVHKHQFAWPFHNPVNTVKLKIPDYHKIIKHPMDLGTIRKRLENFYYFCAEDCIKDFKTMFTNCYVYNKPGEDVVLMAQTVEKVFLNKLSEMPKEEIEIPMPPQKGVGKGKRGKKGSTRVGKGINVVMGQRAMKTNVDGGMPPPSTPVSISSLSNCLGTRGMNSQTTGPQMPLAHSSPASSSSSCSSSVPSLQSPQLGSQTTPSCAMNTLTPSAVATASLPTTLTNMPPLTSMNQSGLQRSSHDPYNMESVSVLPPAPGAVGSVHGAQVMGTQLRSLGSNSASMSSSSALHHTNVSGIMQPSVQTVPAKVKKGVKRKADTTTPISSFEYSPASFDSKGKMSTRRESGRPIKKPSKDLPDTAQHVTKTKKGKLSEQMKYCSSIIKELFAKKHAGYAWPFYKPVDVQLLNLTDYHDIIKHPMDLGTVKQKMENREYKKPEDFAADVRLIFTNCYKYNPEDHEVVAMAKKLQDVFEWRIARMPDEPERTDKDGKSGSSGSSSSSGSSDSSSGSDSGSEEETDRKLKKLQEELKKITEQITAIASRSGKKEKRKKKSKKKKDKESDVKTEIKHEEVDGRSSASLPLGSGMNAIGASASGNGSITVNDSGVVSGAKSKAKGATSGANKSAGAQKSSSAQPAKRLRTNSKSGKKLNKTAVPAFDSEDEDNAKPMSYDEKRQLSLDINKLPGDKLGKVVHIIQSREPSLRDSNPDEIEIDFETLKPSTLRELENYVASCLRKKPRKQYSTKNKIAGKSKEEQMREKKQELEKKLTEVSGQLGVTNIKKGQKKDPYVFTDSENSHADVGGPTRLSDSSSSSSDSDSSSSSSTSSSSESSDSESG</sequence>
<dbReference type="Gene3D" id="1.20.1270.220">
    <property type="match status" value="1"/>
</dbReference>
<proteinExistence type="predicted"/>
<feature type="region of interest" description="Disordered" evidence="4">
    <location>
        <begin position="387"/>
        <end position="430"/>
    </location>
</feature>
<dbReference type="Proteomes" id="UP000288716">
    <property type="component" value="Unassembled WGS sequence"/>
</dbReference>
<dbReference type="Gene3D" id="1.20.920.10">
    <property type="entry name" value="Bromodomain-like"/>
    <property type="match status" value="2"/>
</dbReference>
<dbReference type="PRINTS" id="PR00503">
    <property type="entry name" value="BROMODOMAIN"/>
</dbReference>
<protein>
    <submittedName>
        <fullName evidence="7">Bromodomain-containing protein 2-like isoform X7</fullName>
    </submittedName>
</protein>
<feature type="compositionally biased region" description="Low complexity" evidence="4">
    <location>
        <begin position="670"/>
        <end position="698"/>
    </location>
</feature>
<dbReference type="CDD" id="cd05498">
    <property type="entry name" value="Bromo_Brdt_II_like"/>
    <property type="match status" value="1"/>
</dbReference>
<accession>A0A443SG72</accession>
<dbReference type="InterPro" id="IPR038336">
    <property type="entry name" value="NET_sf"/>
</dbReference>
<dbReference type="GO" id="GO:0005634">
    <property type="term" value="C:nucleus"/>
    <property type="evidence" value="ECO:0007669"/>
    <property type="project" value="TreeGrafter"/>
</dbReference>
<evidence type="ECO:0000256" key="3">
    <source>
        <dbReference type="PROSITE-ProRule" id="PRU00035"/>
    </source>
</evidence>
<evidence type="ECO:0000313" key="7">
    <source>
        <dbReference type="EMBL" id="RWS26520.1"/>
    </source>
</evidence>
<keyword evidence="2 3" id="KW-0103">Bromodomain</keyword>
<feature type="compositionally biased region" description="Basic and acidic residues" evidence="4">
    <location>
        <begin position="812"/>
        <end position="830"/>
    </location>
</feature>
<dbReference type="InterPro" id="IPR043509">
    <property type="entry name" value="Bromo_Brdt_II"/>
</dbReference>
<dbReference type="FunFam" id="1.20.920.10:FF:000002">
    <property type="entry name" value="Bromodomain-containing protein 4"/>
    <property type="match status" value="1"/>
</dbReference>
<feature type="region of interest" description="Disordered" evidence="4">
    <location>
        <begin position="597"/>
        <end position="733"/>
    </location>
</feature>
<gene>
    <name evidence="7" type="ORF">B4U80_08903</name>
</gene>
<dbReference type="VEuPathDB" id="VectorBase:LDEU005520"/>
<dbReference type="GO" id="GO:0000785">
    <property type="term" value="C:chromatin"/>
    <property type="evidence" value="ECO:0007669"/>
    <property type="project" value="TreeGrafter"/>
</dbReference>
<evidence type="ECO:0000259" key="6">
    <source>
        <dbReference type="PROSITE" id="PS51525"/>
    </source>
</evidence>
<name>A0A443SG72_9ACAR</name>
<dbReference type="Pfam" id="PF00439">
    <property type="entry name" value="Bromodomain"/>
    <property type="match status" value="2"/>
</dbReference>
<feature type="compositionally biased region" description="Basic and acidic residues" evidence="4">
    <location>
        <begin position="620"/>
        <end position="636"/>
    </location>
</feature>
<feature type="compositionally biased region" description="Polar residues" evidence="4">
    <location>
        <begin position="209"/>
        <end position="231"/>
    </location>
</feature>
<feature type="region of interest" description="Disordered" evidence="4">
    <location>
        <begin position="196"/>
        <end position="267"/>
    </location>
</feature>
<dbReference type="CDD" id="cd05497">
    <property type="entry name" value="Bromo_Brdt_I_like"/>
    <property type="match status" value="1"/>
</dbReference>
<dbReference type="InterPro" id="IPR043508">
    <property type="entry name" value="Bromo_Brdt_I"/>
</dbReference>
<feature type="compositionally biased region" description="Low complexity" evidence="4">
    <location>
        <begin position="554"/>
        <end position="574"/>
    </location>
</feature>
<dbReference type="PANTHER" id="PTHR22880:SF225">
    <property type="entry name" value="BROMODOMAIN-CONTAINING PROTEIN BET-1-RELATED"/>
    <property type="match status" value="1"/>
</dbReference>
<feature type="compositionally biased region" description="Basic residues" evidence="4">
    <location>
        <begin position="699"/>
        <end position="712"/>
    </location>
</feature>
<comment type="caution">
    <text evidence="7">The sequence shown here is derived from an EMBL/GenBank/DDBJ whole genome shotgun (WGS) entry which is preliminary data.</text>
</comment>
<feature type="compositionally biased region" description="Basic and acidic residues" evidence="4">
    <location>
        <begin position="541"/>
        <end position="553"/>
    </location>
</feature>
<dbReference type="InterPro" id="IPR036427">
    <property type="entry name" value="Bromodomain-like_sf"/>
</dbReference>
<dbReference type="OrthoDB" id="21449at2759"/>
<feature type="region of interest" description="Disordered" evidence="4">
    <location>
        <begin position="287"/>
        <end position="308"/>
    </location>
</feature>
<dbReference type="PROSITE" id="PS00633">
    <property type="entry name" value="BROMODOMAIN_1"/>
    <property type="match status" value="2"/>
</dbReference>
<feature type="compositionally biased region" description="Basic and acidic residues" evidence="4">
    <location>
        <begin position="398"/>
        <end position="420"/>
    </location>
</feature>
<keyword evidence="8" id="KW-1185">Reference proteome</keyword>
<feature type="compositionally biased region" description="Basic residues" evidence="4">
    <location>
        <begin position="605"/>
        <end position="619"/>
    </location>
</feature>
<dbReference type="InterPro" id="IPR027353">
    <property type="entry name" value="NET_dom"/>
</dbReference>
<dbReference type="STRING" id="299467.A0A443SG72"/>
<keyword evidence="1" id="KW-0677">Repeat</keyword>
<feature type="compositionally biased region" description="Low complexity" evidence="4">
    <location>
        <begin position="869"/>
        <end position="892"/>
    </location>
</feature>
<dbReference type="EMBL" id="NCKV01002680">
    <property type="protein sequence ID" value="RWS26520.1"/>
    <property type="molecule type" value="Genomic_DNA"/>
</dbReference>
<feature type="domain" description="NET" evidence="6">
    <location>
        <begin position="720"/>
        <end position="802"/>
    </location>
</feature>
<dbReference type="PROSITE" id="PS50014">
    <property type="entry name" value="BROMODOMAIN_2"/>
    <property type="match status" value="2"/>
</dbReference>
<evidence type="ECO:0000256" key="4">
    <source>
        <dbReference type="SAM" id="MobiDB-lite"/>
    </source>
</evidence>
<dbReference type="InterPro" id="IPR001487">
    <property type="entry name" value="Bromodomain"/>
</dbReference>
<evidence type="ECO:0000313" key="8">
    <source>
        <dbReference type="Proteomes" id="UP000288716"/>
    </source>
</evidence>
<feature type="region of interest" description="Disordered" evidence="4">
    <location>
        <begin position="161"/>
        <end position="182"/>
    </location>
</feature>
<evidence type="ECO:0000256" key="1">
    <source>
        <dbReference type="ARBA" id="ARBA00022737"/>
    </source>
</evidence>
<dbReference type="InterPro" id="IPR018359">
    <property type="entry name" value="Bromodomain_CS"/>
</dbReference>
<feature type="domain" description="Bromo" evidence="5">
    <location>
        <begin position="65"/>
        <end position="137"/>
    </location>
</feature>
<evidence type="ECO:0000259" key="5">
    <source>
        <dbReference type="PROSITE" id="PS50014"/>
    </source>
</evidence>
<evidence type="ECO:0000256" key="2">
    <source>
        <dbReference type="ARBA" id="ARBA00023117"/>
    </source>
</evidence>
<feature type="compositionally biased region" description="Low complexity" evidence="4">
    <location>
        <begin position="238"/>
        <end position="262"/>
    </location>
</feature>
<dbReference type="InterPro" id="IPR050935">
    <property type="entry name" value="Bromo_chromatin_reader"/>
</dbReference>
<dbReference type="GO" id="GO:0006338">
    <property type="term" value="P:chromatin remodeling"/>
    <property type="evidence" value="ECO:0007669"/>
    <property type="project" value="TreeGrafter"/>
</dbReference>
<dbReference type="PANTHER" id="PTHR22880">
    <property type="entry name" value="FALZ-RELATED BROMODOMAIN-CONTAINING PROTEINS"/>
    <property type="match status" value="1"/>
</dbReference>
<dbReference type="FunFam" id="1.20.920.10:FF:000003">
    <property type="entry name" value="Bromodomain-containing protein 2"/>
    <property type="match status" value="1"/>
</dbReference>
<dbReference type="Pfam" id="PF17035">
    <property type="entry name" value="BET"/>
    <property type="match status" value="1"/>
</dbReference>
<reference evidence="7 8" key="1">
    <citation type="journal article" date="2018" name="Gigascience">
        <title>Genomes of trombidid mites reveal novel predicted allergens and laterally-transferred genes associated with secondary metabolism.</title>
        <authorList>
            <person name="Dong X."/>
            <person name="Chaisiri K."/>
            <person name="Xia D."/>
            <person name="Armstrong S.D."/>
            <person name="Fang Y."/>
            <person name="Donnelly M.J."/>
            <person name="Kadowaki T."/>
            <person name="McGarry J.W."/>
            <person name="Darby A.C."/>
            <person name="Makepeace B.L."/>
        </authorList>
    </citation>
    <scope>NUCLEOTIDE SEQUENCE [LARGE SCALE GENOMIC DNA]</scope>
    <source>
        <strain evidence="7">UoL-UT</strain>
    </source>
</reference>